<evidence type="ECO:0000256" key="1">
    <source>
        <dbReference type="ARBA" id="ARBA00001231"/>
    </source>
</evidence>
<evidence type="ECO:0000256" key="3">
    <source>
        <dbReference type="ARBA" id="ARBA00022618"/>
    </source>
</evidence>
<dbReference type="GO" id="GO:0005975">
    <property type="term" value="P:carbohydrate metabolic process"/>
    <property type="evidence" value="ECO:0007669"/>
    <property type="project" value="InterPro"/>
</dbReference>
<dbReference type="InterPro" id="IPR017853">
    <property type="entry name" value="GH"/>
</dbReference>
<keyword evidence="2 11" id="KW-0963">Cytoplasm</keyword>
<evidence type="ECO:0000256" key="11">
    <source>
        <dbReference type="HAMAP-Rule" id="MF_00364"/>
    </source>
</evidence>
<evidence type="ECO:0000256" key="4">
    <source>
        <dbReference type="ARBA" id="ARBA00022801"/>
    </source>
</evidence>
<dbReference type="GO" id="GO:0008360">
    <property type="term" value="P:regulation of cell shape"/>
    <property type="evidence" value="ECO:0007669"/>
    <property type="project" value="UniProtKB-KW"/>
</dbReference>
<dbReference type="InterPro" id="IPR022956">
    <property type="entry name" value="Beta_hexosaminidase_bac"/>
</dbReference>
<dbReference type="PANTHER" id="PTHR30480">
    <property type="entry name" value="BETA-HEXOSAMINIDASE-RELATED"/>
    <property type="match status" value="1"/>
</dbReference>
<dbReference type="HAMAP" id="MF_00364">
    <property type="entry name" value="NagZ"/>
    <property type="match status" value="1"/>
</dbReference>
<sequence>MADLIGPVMIDVDGTELSTEDREVLRHPLVGGLIFFARNYRDREQLQSLVRSIREVRPELLLAVDQEGGRVQRFRDDFTRIPSMQVLAARAEPGQLRDAGWLLAAELRASGVDFSFAPVLDADDKHCRIVGDRSFAADPAAVAARVRPFMEGMHEAGMATTGKHFPGHGHVLEDSHEELPEDERTLEEVMSSDALPFVECIGAGELDAVMPAHIRFVQVDQKPVGFSRLWLQQILRAELGFNGVIFSDDLSMEGAGAAGGYGARIRAALDAGCDMGLVCNNRAGALECLEALEGFVPSEASSARLQRMRGRQDPISWEALAQSERWQKTRTWLAGLVAEAAAG</sequence>
<evidence type="ECO:0000313" key="14">
    <source>
        <dbReference type="Proteomes" id="UP000199305"/>
    </source>
</evidence>
<evidence type="ECO:0000256" key="6">
    <source>
        <dbReference type="ARBA" id="ARBA00022984"/>
    </source>
</evidence>
<dbReference type="FunFam" id="3.20.20.300:FF:000001">
    <property type="entry name" value="Beta-hexosaminidase"/>
    <property type="match status" value="1"/>
</dbReference>
<keyword evidence="3 11" id="KW-0132">Cell division</keyword>
<name>A0A1G9A6R5_9GAMM</name>
<comment type="similarity">
    <text evidence="11">Belongs to the glycosyl hydrolase 3 family. NagZ subfamily.</text>
</comment>
<comment type="subcellular location">
    <subcellularLocation>
        <location evidence="11">Cytoplasm</location>
    </subcellularLocation>
</comment>
<proteinExistence type="inferred from homology"/>
<dbReference type="InterPro" id="IPR001764">
    <property type="entry name" value="Glyco_hydro_3_N"/>
</dbReference>
<keyword evidence="9 11" id="KW-0961">Cell wall biogenesis/degradation</keyword>
<feature type="active site" description="Proton donor/acceptor" evidence="11">
    <location>
        <position position="176"/>
    </location>
</feature>
<keyword evidence="4 11" id="KW-0378">Hydrolase</keyword>
<dbReference type="PANTHER" id="PTHR30480:SF13">
    <property type="entry name" value="BETA-HEXOSAMINIDASE"/>
    <property type="match status" value="1"/>
</dbReference>
<feature type="binding site" evidence="11">
    <location>
        <position position="65"/>
    </location>
    <ligand>
        <name>substrate</name>
    </ligand>
</feature>
<accession>A0A1G9A6R5</accession>
<dbReference type="SUPFAM" id="SSF51445">
    <property type="entry name" value="(Trans)glycosidases"/>
    <property type="match status" value="1"/>
</dbReference>
<dbReference type="GO" id="GO:0004563">
    <property type="term" value="F:beta-N-acetylhexosaminidase activity"/>
    <property type="evidence" value="ECO:0007669"/>
    <property type="project" value="UniProtKB-UniRule"/>
</dbReference>
<gene>
    <name evidence="11" type="primary">nagZ</name>
    <name evidence="13" type="ORF">SAMN05216212_1874</name>
</gene>
<feature type="binding site" evidence="11">
    <location>
        <begin position="163"/>
        <end position="164"/>
    </location>
    <ligand>
        <name>substrate</name>
    </ligand>
</feature>
<evidence type="ECO:0000256" key="5">
    <source>
        <dbReference type="ARBA" id="ARBA00022960"/>
    </source>
</evidence>
<comment type="pathway">
    <text evidence="10 11">Cell wall biogenesis; peptidoglycan recycling.</text>
</comment>
<dbReference type="GO" id="GO:0009254">
    <property type="term" value="P:peptidoglycan turnover"/>
    <property type="evidence" value="ECO:0007669"/>
    <property type="project" value="UniProtKB-UniRule"/>
</dbReference>
<dbReference type="Gene3D" id="3.20.20.300">
    <property type="entry name" value="Glycoside hydrolase, family 3, N-terminal domain"/>
    <property type="match status" value="1"/>
</dbReference>
<dbReference type="InterPro" id="IPR019800">
    <property type="entry name" value="Glyco_hydro_3_AS"/>
</dbReference>
<dbReference type="UniPathway" id="UPA00544"/>
<dbReference type="GO" id="GO:0005737">
    <property type="term" value="C:cytoplasm"/>
    <property type="evidence" value="ECO:0007669"/>
    <property type="project" value="UniProtKB-SubCell"/>
</dbReference>
<evidence type="ECO:0000256" key="7">
    <source>
        <dbReference type="ARBA" id="ARBA00023295"/>
    </source>
</evidence>
<keyword evidence="5 11" id="KW-0133">Cell shape</keyword>
<feature type="binding site" evidence="11">
    <location>
        <position position="73"/>
    </location>
    <ligand>
        <name>substrate</name>
    </ligand>
</feature>
<dbReference type="AlphaFoldDB" id="A0A1G9A6R5"/>
<feature type="site" description="Important for catalytic activity" evidence="11">
    <location>
        <position position="174"/>
    </location>
</feature>
<evidence type="ECO:0000313" key="13">
    <source>
        <dbReference type="EMBL" id="SDK22988.1"/>
    </source>
</evidence>
<organism evidence="13 14">
    <name type="scientific">Microbulbifer yueqingensis</name>
    <dbReference type="NCBI Taxonomy" id="658219"/>
    <lineage>
        <taxon>Bacteria</taxon>
        <taxon>Pseudomonadati</taxon>
        <taxon>Pseudomonadota</taxon>
        <taxon>Gammaproteobacteria</taxon>
        <taxon>Cellvibrionales</taxon>
        <taxon>Microbulbiferaceae</taxon>
        <taxon>Microbulbifer</taxon>
    </lineage>
</organism>
<feature type="domain" description="Glycoside hydrolase family 3 N-terminal" evidence="12">
    <location>
        <begin position="16"/>
        <end position="292"/>
    </location>
</feature>
<keyword evidence="14" id="KW-1185">Reference proteome</keyword>
<dbReference type="InterPro" id="IPR036962">
    <property type="entry name" value="Glyco_hydro_3_N_sf"/>
</dbReference>
<keyword evidence="6 11" id="KW-0573">Peptidoglycan synthesis</keyword>
<dbReference type="NCBIfam" id="NF003740">
    <property type="entry name" value="PRK05337.1"/>
    <property type="match status" value="1"/>
</dbReference>
<comment type="function">
    <text evidence="11">Plays a role in peptidoglycan recycling by cleaving the terminal beta-1,4-linked N-acetylglucosamine (GlcNAc) from peptide-linked peptidoglycan fragments, giving rise to free GlcNAc, anhydro-N-acetylmuramic acid and anhydro-N-acetylmuramic acid-linked peptides.</text>
</comment>
<dbReference type="GO" id="GO:0009252">
    <property type="term" value="P:peptidoglycan biosynthetic process"/>
    <property type="evidence" value="ECO:0007669"/>
    <property type="project" value="UniProtKB-KW"/>
</dbReference>
<keyword evidence="7 11" id="KW-0326">Glycosidase</keyword>
<evidence type="ECO:0000256" key="2">
    <source>
        <dbReference type="ARBA" id="ARBA00022490"/>
    </source>
</evidence>
<dbReference type="OrthoDB" id="9786661at2"/>
<feature type="active site" description="Nucleophile" evidence="11">
    <location>
        <position position="248"/>
    </location>
</feature>
<protein>
    <recommendedName>
        <fullName evidence="11">Beta-hexosaminidase</fullName>
        <ecNumber evidence="11">3.2.1.52</ecNumber>
    </recommendedName>
    <alternativeName>
        <fullName evidence="11">Beta-N-acetylhexosaminidase</fullName>
    </alternativeName>
    <alternativeName>
        <fullName evidence="11">N-acetyl-beta-glucosaminidase</fullName>
    </alternativeName>
</protein>
<keyword evidence="8 11" id="KW-0131">Cell cycle</keyword>
<comment type="catalytic activity">
    <reaction evidence="1 11">
        <text>Hydrolysis of terminal non-reducing N-acetyl-D-hexosamine residues in N-acetyl-beta-D-hexosaminides.</text>
        <dbReference type="EC" id="3.2.1.52"/>
    </reaction>
</comment>
<dbReference type="PROSITE" id="PS00775">
    <property type="entry name" value="GLYCOSYL_HYDROL_F3"/>
    <property type="match status" value="1"/>
</dbReference>
<reference evidence="14" key="1">
    <citation type="submission" date="2016-10" db="EMBL/GenBank/DDBJ databases">
        <authorList>
            <person name="Varghese N."/>
            <person name="Submissions S."/>
        </authorList>
    </citation>
    <scope>NUCLEOTIDE SEQUENCE [LARGE SCALE GENOMIC DNA]</scope>
    <source>
        <strain evidence="14">CGMCC 1.10658</strain>
    </source>
</reference>
<evidence type="ECO:0000256" key="10">
    <source>
        <dbReference type="ARBA" id="ARBA00037880"/>
    </source>
</evidence>
<dbReference type="GO" id="GO:0051301">
    <property type="term" value="P:cell division"/>
    <property type="evidence" value="ECO:0007669"/>
    <property type="project" value="UniProtKB-KW"/>
</dbReference>
<dbReference type="EMBL" id="FNFH01000003">
    <property type="protein sequence ID" value="SDK22988.1"/>
    <property type="molecule type" value="Genomic_DNA"/>
</dbReference>
<dbReference type="Proteomes" id="UP000199305">
    <property type="component" value="Unassembled WGS sequence"/>
</dbReference>
<evidence type="ECO:0000259" key="12">
    <source>
        <dbReference type="Pfam" id="PF00933"/>
    </source>
</evidence>
<evidence type="ECO:0000256" key="8">
    <source>
        <dbReference type="ARBA" id="ARBA00023306"/>
    </source>
</evidence>
<feature type="binding site" evidence="11">
    <location>
        <position position="133"/>
    </location>
    <ligand>
        <name>substrate</name>
    </ligand>
</feature>
<dbReference type="InterPro" id="IPR050226">
    <property type="entry name" value="NagZ_Beta-hexosaminidase"/>
</dbReference>
<dbReference type="STRING" id="658219.SAMN05216212_1874"/>
<dbReference type="Pfam" id="PF00933">
    <property type="entry name" value="Glyco_hydro_3"/>
    <property type="match status" value="1"/>
</dbReference>
<dbReference type="GO" id="GO:0071555">
    <property type="term" value="P:cell wall organization"/>
    <property type="evidence" value="ECO:0007669"/>
    <property type="project" value="UniProtKB-KW"/>
</dbReference>
<dbReference type="RefSeq" id="WP_091512428.1">
    <property type="nucleotide sequence ID" value="NZ_FNFH01000003.1"/>
</dbReference>
<evidence type="ECO:0000256" key="9">
    <source>
        <dbReference type="ARBA" id="ARBA00023316"/>
    </source>
</evidence>
<dbReference type="EC" id="3.2.1.52" evidence="11"/>